<dbReference type="EnsemblPlants" id="OB02G12230.1">
    <property type="protein sequence ID" value="OB02G12230.1"/>
    <property type="gene ID" value="OB02G12230"/>
</dbReference>
<feature type="compositionally biased region" description="Basic and acidic residues" evidence="1">
    <location>
        <begin position="179"/>
        <end position="196"/>
    </location>
</feature>
<evidence type="ECO:0000313" key="3">
    <source>
        <dbReference type="Proteomes" id="UP000006038"/>
    </source>
</evidence>
<evidence type="ECO:0000313" key="2">
    <source>
        <dbReference type="EnsemblPlants" id="OB02G12230.1"/>
    </source>
</evidence>
<organism evidence="2">
    <name type="scientific">Oryza brachyantha</name>
    <name type="common">malo sina</name>
    <dbReference type="NCBI Taxonomy" id="4533"/>
    <lineage>
        <taxon>Eukaryota</taxon>
        <taxon>Viridiplantae</taxon>
        <taxon>Streptophyta</taxon>
        <taxon>Embryophyta</taxon>
        <taxon>Tracheophyta</taxon>
        <taxon>Spermatophyta</taxon>
        <taxon>Magnoliopsida</taxon>
        <taxon>Liliopsida</taxon>
        <taxon>Poales</taxon>
        <taxon>Poaceae</taxon>
        <taxon>BOP clade</taxon>
        <taxon>Oryzoideae</taxon>
        <taxon>Oryzeae</taxon>
        <taxon>Oryzinae</taxon>
        <taxon>Oryza</taxon>
    </lineage>
</organism>
<name>J3L9A6_ORYBR</name>
<sequence length="196" mass="20539">MGSAGPTKKWASFTAQIGLVAVRADRAQYEYLASTMSKLHLSALAVPASICSLQQEHENVEELPTAMTHRSICEAIVIDTDRVHLFLLPSKPIQSGAGLRRLVLCCLIVTKEISLQLIEATNGGGEDAGWRGVSTLDEGAMTLMVGKAAAEGGGSVVVDGGGDGRGNGWRSGVAVDGEGDWKDDGGKDDAKTRFLA</sequence>
<evidence type="ECO:0000256" key="1">
    <source>
        <dbReference type="SAM" id="MobiDB-lite"/>
    </source>
</evidence>
<feature type="region of interest" description="Disordered" evidence="1">
    <location>
        <begin position="159"/>
        <end position="196"/>
    </location>
</feature>
<dbReference type="AlphaFoldDB" id="J3L9A6"/>
<keyword evidence="3" id="KW-1185">Reference proteome</keyword>
<feature type="compositionally biased region" description="Gly residues" evidence="1">
    <location>
        <begin position="159"/>
        <end position="169"/>
    </location>
</feature>
<dbReference type="HOGENOM" id="CLU_1392122_0_0_1"/>
<accession>J3L9A6</accession>
<dbReference type="Gramene" id="OB02G12230.1">
    <property type="protein sequence ID" value="OB02G12230.1"/>
    <property type="gene ID" value="OB02G12230"/>
</dbReference>
<proteinExistence type="predicted"/>
<reference evidence="2" key="1">
    <citation type="submission" date="2013-04" db="UniProtKB">
        <authorList>
            <consortium name="EnsemblPlants"/>
        </authorList>
    </citation>
    <scope>IDENTIFICATION</scope>
</reference>
<protein>
    <submittedName>
        <fullName evidence="2">Uncharacterized protein</fullName>
    </submittedName>
</protein>
<dbReference type="Proteomes" id="UP000006038">
    <property type="component" value="Unassembled WGS sequence"/>
</dbReference>